<dbReference type="EMBL" id="CM020619">
    <property type="protein sequence ID" value="KAK1865685.1"/>
    <property type="molecule type" value="Genomic_DNA"/>
</dbReference>
<protein>
    <submittedName>
        <fullName evidence="1">Uncharacterized protein</fullName>
    </submittedName>
</protein>
<proteinExistence type="predicted"/>
<gene>
    <name evidence="1" type="ORF">I4F81_008212</name>
</gene>
<evidence type="ECO:0000313" key="1">
    <source>
        <dbReference type="EMBL" id="KAK1865685.1"/>
    </source>
</evidence>
<comment type="caution">
    <text evidence="1">The sequence shown here is derived from an EMBL/GenBank/DDBJ whole genome shotgun (WGS) entry which is preliminary data.</text>
</comment>
<dbReference type="Proteomes" id="UP000798662">
    <property type="component" value="Chromosome 2"/>
</dbReference>
<accession>A0ACC3C6U1</accession>
<name>A0ACC3C6U1_PYRYE</name>
<reference evidence="1" key="1">
    <citation type="submission" date="2019-11" db="EMBL/GenBank/DDBJ databases">
        <title>Nori genome reveals adaptations in red seaweeds to the harsh intertidal environment.</title>
        <authorList>
            <person name="Wang D."/>
            <person name="Mao Y."/>
        </authorList>
    </citation>
    <scope>NUCLEOTIDE SEQUENCE</scope>
    <source>
        <tissue evidence="1">Gametophyte</tissue>
    </source>
</reference>
<evidence type="ECO:0000313" key="2">
    <source>
        <dbReference type="Proteomes" id="UP000798662"/>
    </source>
</evidence>
<organism evidence="1 2">
    <name type="scientific">Pyropia yezoensis</name>
    <name type="common">Susabi-nori</name>
    <name type="synonym">Porphyra yezoensis</name>
    <dbReference type="NCBI Taxonomy" id="2788"/>
    <lineage>
        <taxon>Eukaryota</taxon>
        <taxon>Rhodophyta</taxon>
        <taxon>Bangiophyceae</taxon>
        <taxon>Bangiales</taxon>
        <taxon>Bangiaceae</taxon>
        <taxon>Pyropia</taxon>
    </lineage>
</organism>
<keyword evidence="2" id="KW-1185">Reference proteome</keyword>
<sequence length="231" mass="24267">MMAAFLPVAVPLTGGVCTRPAAEGLRPLARPAGRRRTGAATAAAAPRARPPPPAMTWIEKSASVLVEAPRGVCYTIFSNLERQPVWSPWLKSVKVDATDASVSRWTLAARGVQVSWQARNMSVIAGELIAWQSMDGLSNRGSVKFEDVPPAPAVAAAAAAAGGPPATRPADVTAVTLSVAFDVPAPIARVLDNAVIGKYVEQTLLADLRRYRTEVLKEVRGAARAGAARAR</sequence>